<dbReference type="Gene3D" id="3.40.50.2300">
    <property type="match status" value="1"/>
</dbReference>
<comment type="caution">
    <text evidence="6">The sequence shown here is derived from an EMBL/GenBank/DDBJ whole genome shotgun (WGS) entry which is preliminary data.</text>
</comment>
<keyword evidence="1 4" id="KW-0597">Phosphoprotein</keyword>
<dbReference type="Proteomes" id="UP001177080">
    <property type="component" value="Unassembled WGS sequence"/>
</dbReference>
<sequence>MKLRPPIALVVDDEPLILMDTSDMISDEGYAVLEASSADEALAFLERHSSLQLLFTDVQMPGRLNGLDLARQVEERWPHIQVIVASGACRPGPDDLPSNVSFIAKPISAGLVREVLRFHQRQKYPENPDDSE</sequence>
<organism evidence="6 7">
    <name type="scientific">Shinella curvata</name>
    <dbReference type="NCBI Taxonomy" id="1817964"/>
    <lineage>
        <taxon>Bacteria</taxon>
        <taxon>Pseudomonadati</taxon>
        <taxon>Pseudomonadota</taxon>
        <taxon>Alphaproteobacteria</taxon>
        <taxon>Hyphomicrobiales</taxon>
        <taxon>Rhizobiaceae</taxon>
        <taxon>Shinella</taxon>
    </lineage>
</organism>
<dbReference type="PANTHER" id="PTHR44591">
    <property type="entry name" value="STRESS RESPONSE REGULATOR PROTEIN 1"/>
    <property type="match status" value="1"/>
</dbReference>
<proteinExistence type="predicted"/>
<evidence type="ECO:0000256" key="4">
    <source>
        <dbReference type="PROSITE-ProRule" id="PRU00169"/>
    </source>
</evidence>
<evidence type="ECO:0000256" key="3">
    <source>
        <dbReference type="ARBA" id="ARBA00023163"/>
    </source>
</evidence>
<dbReference type="SUPFAM" id="SSF52172">
    <property type="entry name" value="CheY-like"/>
    <property type="match status" value="1"/>
</dbReference>
<protein>
    <submittedName>
        <fullName evidence="6">Response regulator</fullName>
    </submittedName>
</protein>
<evidence type="ECO:0000259" key="5">
    <source>
        <dbReference type="PROSITE" id="PS50110"/>
    </source>
</evidence>
<dbReference type="InterPro" id="IPR011006">
    <property type="entry name" value="CheY-like_superfamily"/>
</dbReference>
<dbReference type="EMBL" id="WHSC02000011">
    <property type="protein sequence ID" value="MDO6124278.1"/>
    <property type="molecule type" value="Genomic_DNA"/>
</dbReference>
<dbReference type="SMART" id="SM00448">
    <property type="entry name" value="REC"/>
    <property type="match status" value="1"/>
</dbReference>
<dbReference type="PROSITE" id="PS50110">
    <property type="entry name" value="RESPONSE_REGULATORY"/>
    <property type="match status" value="1"/>
</dbReference>
<evidence type="ECO:0000256" key="2">
    <source>
        <dbReference type="ARBA" id="ARBA00023015"/>
    </source>
</evidence>
<evidence type="ECO:0000313" key="7">
    <source>
        <dbReference type="Proteomes" id="UP001177080"/>
    </source>
</evidence>
<accession>A0ABT8XLF9</accession>
<dbReference type="PANTHER" id="PTHR44591:SF3">
    <property type="entry name" value="RESPONSE REGULATORY DOMAIN-CONTAINING PROTEIN"/>
    <property type="match status" value="1"/>
</dbReference>
<evidence type="ECO:0000256" key="1">
    <source>
        <dbReference type="ARBA" id="ARBA00022553"/>
    </source>
</evidence>
<evidence type="ECO:0000313" key="6">
    <source>
        <dbReference type="EMBL" id="MDO6124278.1"/>
    </source>
</evidence>
<gene>
    <name evidence="6" type="ORF">GB928_024075</name>
</gene>
<keyword evidence="2" id="KW-0805">Transcription regulation</keyword>
<keyword evidence="7" id="KW-1185">Reference proteome</keyword>
<dbReference type="InterPro" id="IPR001789">
    <property type="entry name" value="Sig_transdc_resp-reg_receiver"/>
</dbReference>
<feature type="domain" description="Response regulatory" evidence="5">
    <location>
        <begin position="7"/>
        <end position="120"/>
    </location>
</feature>
<keyword evidence="3" id="KW-0804">Transcription</keyword>
<name>A0ABT8XLF9_9HYPH</name>
<dbReference type="InterPro" id="IPR050595">
    <property type="entry name" value="Bact_response_regulator"/>
</dbReference>
<reference evidence="6" key="1">
    <citation type="submission" date="2022-04" db="EMBL/GenBank/DDBJ databases">
        <title>Shinella lacus sp. nov., a novel member of the genus Shinella from water.</title>
        <authorList>
            <person name="Deng Y."/>
        </authorList>
    </citation>
    <scope>NUCLEOTIDE SEQUENCE</scope>
    <source>
        <strain evidence="6">JCM 31239</strain>
    </source>
</reference>
<dbReference type="Pfam" id="PF00072">
    <property type="entry name" value="Response_reg"/>
    <property type="match status" value="1"/>
</dbReference>
<feature type="modified residue" description="4-aspartylphosphate" evidence="4">
    <location>
        <position position="57"/>
    </location>
</feature>